<evidence type="ECO:0000313" key="2">
    <source>
        <dbReference type="Proteomes" id="UP000266673"/>
    </source>
</evidence>
<gene>
    <name evidence="1" type="ORF">C2G38_2175768</name>
</gene>
<dbReference type="Proteomes" id="UP000266673">
    <property type="component" value="Unassembled WGS sequence"/>
</dbReference>
<comment type="caution">
    <text evidence="1">The sequence shown here is derived from an EMBL/GenBank/DDBJ whole genome shotgun (WGS) entry which is preliminary data.</text>
</comment>
<keyword evidence="2" id="KW-1185">Reference proteome</keyword>
<reference evidence="1 2" key="1">
    <citation type="submission" date="2018-06" db="EMBL/GenBank/DDBJ databases">
        <title>Comparative genomics reveals the genomic features of Rhizophagus irregularis, R. cerebriforme, R. diaphanum and Gigaspora rosea, and their symbiotic lifestyle signature.</title>
        <authorList>
            <person name="Morin E."/>
            <person name="San Clemente H."/>
            <person name="Chen E.C.H."/>
            <person name="De La Providencia I."/>
            <person name="Hainaut M."/>
            <person name="Kuo A."/>
            <person name="Kohler A."/>
            <person name="Murat C."/>
            <person name="Tang N."/>
            <person name="Roy S."/>
            <person name="Loubradou J."/>
            <person name="Henrissat B."/>
            <person name="Grigoriev I.V."/>
            <person name="Corradi N."/>
            <person name="Roux C."/>
            <person name="Martin F.M."/>
        </authorList>
    </citation>
    <scope>NUCLEOTIDE SEQUENCE [LARGE SCALE GENOMIC DNA]</scope>
    <source>
        <strain evidence="1 2">DAOM 194757</strain>
    </source>
</reference>
<proteinExistence type="predicted"/>
<dbReference type="AlphaFoldDB" id="A0A397VIW3"/>
<organism evidence="1 2">
    <name type="scientific">Gigaspora rosea</name>
    <dbReference type="NCBI Taxonomy" id="44941"/>
    <lineage>
        <taxon>Eukaryota</taxon>
        <taxon>Fungi</taxon>
        <taxon>Fungi incertae sedis</taxon>
        <taxon>Mucoromycota</taxon>
        <taxon>Glomeromycotina</taxon>
        <taxon>Glomeromycetes</taxon>
        <taxon>Diversisporales</taxon>
        <taxon>Gigasporaceae</taxon>
        <taxon>Gigaspora</taxon>
    </lineage>
</organism>
<sequence length="94" mass="11032">MCYWEQYWESEIGMNGLGLMTRLNYQKFVAGWCLNEKQKRSRALVKRLTPQEGEINETDISKVLTISNWIGGFAKTWKRAMAERSLEKNKNTLL</sequence>
<dbReference type="EMBL" id="QKWP01000343">
    <property type="protein sequence ID" value="RIB21751.1"/>
    <property type="molecule type" value="Genomic_DNA"/>
</dbReference>
<accession>A0A397VIW3</accession>
<evidence type="ECO:0000313" key="1">
    <source>
        <dbReference type="EMBL" id="RIB21751.1"/>
    </source>
</evidence>
<protein>
    <submittedName>
        <fullName evidence="1">Uncharacterized protein</fullName>
    </submittedName>
</protein>
<name>A0A397VIW3_9GLOM</name>